<feature type="chain" id="PRO_5046722722" description="Toxin-antitoxin system YwqK family antitoxin" evidence="1">
    <location>
        <begin position="21"/>
        <end position="152"/>
    </location>
</feature>
<organism evidence="2 3">
    <name type="scientific">Hymenobacter canadensis</name>
    <dbReference type="NCBI Taxonomy" id="2999067"/>
    <lineage>
        <taxon>Bacteria</taxon>
        <taxon>Pseudomonadati</taxon>
        <taxon>Bacteroidota</taxon>
        <taxon>Cytophagia</taxon>
        <taxon>Cytophagales</taxon>
        <taxon>Hymenobacteraceae</taxon>
        <taxon>Hymenobacter</taxon>
    </lineage>
</organism>
<keyword evidence="3" id="KW-1185">Reference proteome</keyword>
<name>A0ABY7LYM8_9BACT</name>
<dbReference type="RefSeq" id="WP_269562383.1">
    <property type="nucleotide sequence ID" value="NZ_CP114769.1"/>
</dbReference>
<sequence length="152" mass="17588">MKYPFLILSGLAALASFATAQQGPLDTTRQKMVAMSQTTQRPAAEGSQYFEQGSSRPYTGLLYGRYANGRYQTIQQYRDGLGNGYWTDFDPEGRRECQGTYRANRVEGPVTFFYENGRVKSKGQYRDWKRPIGEWVYYDQQGRVAHRMTYTR</sequence>
<protein>
    <recommendedName>
        <fullName evidence="4">Toxin-antitoxin system YwqK family antitoxin</fullName>
    </recommendedName>
</protein>
<evidence type="ECO:0000313" key="3">
    <source>
        <dbReference type="Proteomes" id="UP001211005"/>
    </source>
</evidence>
<dbReference type="Gene3D" id="3.90.930.1">
    <property type="match status" value="1"/>
</dbReference>
<evidence type="ECO:0000313" key="2">
    <source>
        <dbReference type="EMBL" id="WBA44365.1"/>
    </source>
</evidence>
<reference evidence="2 3" key="1">
    <citation type="submission" date="2022-12" db="EMBL/GenBank/DDBJ databases">
        <title>Hymenobacter canadensis sp. nov. isolated from lake water of the Cambridge Bay, Canada.</title>
        <authorList>
            <person name="Kim W.H."/>
            <person name="Lee Y.M."/>
        </authorList>
    </citation>
    <scope>NUCLEOTIDE SEQUENCE [LARGE SCALE GENOMIC DNA]</scope>
    <source>
        <strain evidence="2 3">PAMC 29467</strain>
        <plasmid evidence="2 3">unnamed2</plasmid>
    </source>
</reference>
<evidence type="ECO:0000256" key="1">
    <source>
        <dbReference type="SAM" id="SignalP"/>
    </source>
</evidence>
<gene>
    <name evidence="2" type="ORF">O3303_21400</name>
</gene>
<feature type="signal peptide" evidence="1">
    <location>
        <begin position="1"/>
        <end position="20"/>
    </location>
</feature>
<geneLocation type="plasmid" evidence="2 3">
    <name>unnamed2</name>
</geneLocation>
<dbReference type="EMBL" id="CP114769">
    <property type="protein sequence ID" value="WBA44365.1"/>
    <property type="molecule type" value="Genomic_DNA"/>
</dbReference>
<evidence type="ECO:0008006" key="4">
    <source>
        <dbReference type="Google" id="ProtNLM"/>
    </source>
</evidence>
<dbReference type="Proteomes" id="UP001211005">
    <property type="component" value="Plasmid unnamed2"/>
</dbReference>
<keyword evidence="2" id="KW-0614">Plasmid</keyword>
<proteinExistence type="predicted"/>
<keyword evidence="1" id="KW-0732">Signal</keyword>
<dbReference type="SUPFAM" id="SSF82185">
    <property type="entry name" value="Histone H3 K4-specific methyltransferase SET7/9 N-terminal domain"/>
    <property type="match status" value="1"/>
</dbReference>
<accession>A0ABY7LYM8</accession>